<organism evidence="5 6">
    <name type="scientific">Aspergillus puulaauensis</name>
    <dbReference type="NCBI Taxonomy" id="1220207"/>
    <lineage>
        <taxon>Eukaryota</taxon>
        <taxon>Fungi</taxon>
        <taxon>Dikarya</taxon>
        <taxon>Ascomycota</taxon>
        <taxon>Pezizomycotina</taxon>
        <taxon>Eurotiomycetes</taxon>
        <taxon>Eurotiomycetidae</taxon>
        <taxon>Eurotiales</taxon>
        <taxon>Aspergillaceae</taxon>
        <taxon>Aspergillus</taxon>
    </lineage>
</organism>
<sequence length="304" mass="33646">MAERVRAFIAPHTQLAESPVYREADNTLHYVDVLGQRITILNLSDLHRCTIDCPEPVTFLAFHKDGGYIVCSFSSIVRVSDDGTWRIMMRVVEDTTIERLNDGGIDSQGRLWVGSIDRVGETIPKLSGETTNHQGKGSIYRYELDGTLSIPQDGGVIAGNGLCWSPDNRTMYHVDSYRNCIWAYAFDAAAGTIRNRTIVVQRRVDEGEADGLLVDRSGNLYTFIWEGGCVLRYSGTTGEILQKWDLNATRVTHGAWIGPEYTNLLVTTAKSDDELPAWEGEEGGGLFCITGCKSAGLRKKLFGV</sequence>
<dbReference type="InterPro" id="IPR005511">
    <property type="entry name" value="SMP-30"/>
</dbReference>
<feature type="binding site" evidence="3">
    <location>
        <position position="210"/>
    </location>
    <ligand>
        <name>a divalent metal cation</name>
        <dbReference type="ChEBI" id="CHEBI:60240"/>
    </ligand>
</feature>
<keyword evidence="6" id="KW-1185">Reference proteome</keyword>
<name>A0A7R7XSU1_9EURO</name>
<feature type="domain" description="SMP-30/Gluconolactonase/LRE-like region" evidence="4">
    <location>
        <begin position="15"/>
        <end position="269"/>
    </location>
</feature>
<comment type="similarity">
    <text evidence="1">Belongs to the SMP-30/CGR1 family.</text>
</comment>
<evidence type="ECO:0000256" key="1">
    <source>
        <dbReference type="ARBA" id="ARBA00008853"/>
    </source>
</evidence>
<gene>
    <name evidence="5" type="ORF">APUU_60128S</name>
</gene>
<feature type="binding site" evidence="3">
    <location>
        <position position="160"/>
    </location>
    <ligand>
        <name>a divalent metal cation</name>
        <dbReference type="ChEBI" id="CHEBI:60240"/>
    </ligand>
</feature>
<feature type="binding site" evidence="3">
    <location>
        <position position="121"/>
    </location>
    <ligand>
        <name>substrate</name>
    </ligand>
</feature>
<dbReference type="Gene3D" id="2.120.10.30">
    <property type="entry name" value="TolB, C-terminal domain"/>
    <property type="match status" value="1"/>
</dbReference>
<keyword evidence="3" id="KW-0862">Zinc</keyword>
<dbReference type="EMBL" id="AP024448">
    <property type="protein sequence ID" value="BCS27080.1"/>
    <property type="molecule type" value="Genomic_DNA"/>
</dbReference>
<dbReference type="KEGG" id="apuu:APUU_60128S"/>
<protein>
    <recommendedName>
        <fullName evidence="4">SMP-30/Gluconolactonase/LRE-like region domain-containing protein</fullName>
    </recommendedName>
</protein>
<dbReference type="PRINTS" id="PR01790">
    <property type="entry name" value="SMP30FAMILY"/>
</dbReference>
<feature type="binding site" evidence="3">
    <location>
        <position position="17"/>
    </location>
    <ligand>
        <name>a divalent metal cation</name>
        <dbReference type="ChEBI" id="CHEBI:60240"/>
    </ligand>
</feature>
<dbReference type="InterPro" id="IPR013658">
    <property type="entry name" value="SGL"/>
</dbReference>
<reference evidence="5" key="2">
    <citation type="submission" date="2021-02" db="EMBL/GenBank/DDBJ databases">
        <title>Aspergillus puulaauensis MK2 genome sequence.</title>
        <authorList>
            <person name="Futagami T."/>
            <person name="Mori K."/>
            <person name="Kadooka C."/>
            <person name="Tanaka T."/>
        </authorList>
    </citation>
    <scope>NUCLEOTIDE SEQUENCE</scope>
    <source>
        <strain evidence="5">MK2</strain>
    </source>
</reference>
<accession>A0A7R7XSU1</accession>
<evidence type="ECO:0000259" key="4">
    <source>
        <dbReference type="Pfam" id="PF08450"/>
    </source>
</evidence>
<dbReference type="PANTHER" id="PTHR10907:SF47">
    <property type="entry name" value="REGUCALCIN"/>
    <property type="match status" value="1"/>
</dbReference>
<proteinExistence type="inferred from homology"/>
<dbReference type="GO" id="GO:0004341">
    <property type="term" value="F:gluconolactonase activity"/>
    <property type="evidence" value="ECO:0007669"/>
    <property type="project" value="TreeGrafter"/>
</dbReference>
<reference evidence="5" key="1">
    <citation type="submission" date="2021-01" db="EMBL/GenBank/DDBJ databases">
        <authorList>
            <consortium name="Aspergillus puulaauensis MK2 genome sequencing consortium"/>
            <person name="Kazuki M."/>
            <person name="Futagami T."/>
        </authorList>
    </citation>
    <scope>NUCLEOTIDE SEQUENCE</scope>
    <source>
        <strain evidence="5">MK2</strain>
    </source>
</reference>
<dbReference type="RefSeq" id="XP_041559274.1">
    <property type="nucleotide sequence ID" value="XM_041706938.1"/>
</dbReference>
<dbReference type="PANTHER" id="PTHR10907">
    <property type="entry name" value="REGUCALCIN"/>
    <property type="match status" value="1"/>
</dbReference>
<dbReference type="InterPro" id="IPR011042">
    <property type="entry name" value="6-blade_b-propeller_TolB-like"/>
</dbReference>
<dbReference type="OrthoDB" id="423498at2759"/>
<dbReference type="AlphaFoldDB" id="A0A7R7XSU1"/>
<keyword evidence="3" id="KW-0479">Metal-binding</keyword>
<dbReference type="Proteomes" id="UP000654913">
    <property type="component" value="Chromosome 6"/>
</dbReference>
<dbReference type="Pfam" id="PF08450">
    <property type="entry name" value="SGL"/>
    <property type="match status" value="1"/>
</dbReference>
<evidence type="ECO:0000256" key="3">
    <source>
        <dbReference type="PIRSR" id="PIRSR605511-2"/>
    </source>
</evidence>
<dbReference type="SUPFAM" id="SSF63829">
    <property type="entry name" value="Calcium-dependent phosphotriesterase"/>
    <property type="match status" value="1"/>
</dbReference>
<evidence type="ECO:0000313" key="6">
    <source>
        <dbReference type="Proteomes" id="UP000654913"/>
    </source>
</evidence>
<feature type="binding site" evidence="3">
    <location>
        <position position="101"/>
    </location>
    <ligand>
        <name>substrate</name>
    </ligand>
</feature>
<evidence type="ECO:0000313" key="5">
    <source>
        <dbReference type="EMBL" id="BCS27080.1"/>
    </source>
</evidence>
<comment type="cofactor">
    <cofactor evidence="3">
        <name>Zn(2+)</name>
        <dbReference type="ChEBI" id="CHEBI:29105"/>
    </cofactor>
    <text evidence="3">Binds 1 divalent metal cation per subunit.</text>
</comment>
<feature type="active site" description="Proton donor/acceptor" evidence="2">
    <location>
        <position position="210"/>
    </location>
</feature>
<dbReference type="GeneID" id="64977085"/>
<feature type="binding site" evidence="3">
    <location>
        <position position="99"/>
    </location>
    <ligand>
        <name>substrate</name>
    </ligand>
</feature>
<dbReference type="GO" id="GO:0005509">
    <property type="term" value="F:calcium ion binding"/>
    <property type="evidence" value="ECO:0007669"/>
    <property type="project" value="TreeGrafter"/>
</dbReference>
<evidence type="ECO:0000256" key="2">
    <source>
        <dbReference type="PIRSR" id="PIRSR605511-1"/>
    </source>
</evidence>